<comment type="caution">
    <text evidence="2">The sequence shown here is derived from an EMBL/GenBank/DDBJ whole genome shotgun (WGS) entry which is preliminary data.</text>
</comment>
<dbReference type="SUPFAM" id="SSF50729">
    <property type="entry name" value="PH domain-like"/>
    <property type="match status" value="1"/>
</dbReference>
<accession>A0A5J4NG99</accession>
<proteinExistence type="predicted"/>
<evidence type="ECO:0000259" key="1">
    <source>
        <dbReference type="Pfam" id="PF02174"/>
    </source>
</evidence>
<dbReference type="Proteomes" id="UP000324629">
    <property type="component" value="Unassembled WGS sequence"/>
</dbReference>
<keyword evidence="3" id="KW-1185">Reference proteome</keyword>
<name>A0A5J4NG99_9TREM</name>
<dbReference type="AlphaFoldDB" id="A0A5J4NG99"/>
<dbReference type="Gene3D" id="2.30.29.30">
    <property type="entry name" value="Pleckstrin-homology domain (PH domain)/Phosphotyrosine-binding domain (PTB)"/>
    <property type="match status" value="1"/>
</dbReference>
<gene>
    <name evidence="2" type="ORF">DEA37_0008058</name>
</gene>
<evidence type="ECO:0000313" key="3">
    <source>
        <dbReference type="Proteomes" id="UP000324629"/>
    </source>
</evidence>
<protein>
    <recommendedName>
        <fullName evidence="1">IRS-type PTB domain-containing protein</fullName>
    </recommendedName>
</protein>
<sequence>MDAADHVTMEPVALRWGCATATLHCVQITCKSDCSQARLVLYTWKPRWSFKRGLLQSQLGRSKVATGLKHSQSSIRPFPTTDSGLQTRASVQLLEDLFYVGVPNRDLKRESWTKSVRWVPWRTRSSVSVPSGDVGCQKSLRCPPLEPNSEIWNLELFLESGRTAVLSFPSAEDRDQCMGSLECVIKANRLHNGYPDIDYAWSVTVKLRKSDAFPKPAITGRHYFCLTDSELMLVQHDLRFPKLVILYSFVRQCASRRDGQFRVHIGRASPIGECELVLQLADATEATFVHSTFVRRFVLLSHHRLMKQFGSRTQLERFKDAPVPFRS</sequence>
<organism evidence="2 3">
    <name type="scientific">Paragonimus westermani</name>
    <dbReference type="NCBI Taxonomy" id="34504"/>
    <lineage>
        <taxon>Eukaryota</taxon>
        <taxon>Metazoa</taxon>
        <taxon>Spiralia</taxon>
        <taxon>Lophotrochozoa</taxon>
        <taxon>Platyhelminthes</taxon>
        <taxon>Trematoda</taxon>
        <taxon>Digenea</taxon>
        <taxon>Plagiorchiida</taxon>
        <taxon>Troglotremata</taxon>
        <taxon>Troglotrematidae</taxon>
        <taxon>Paragonimus</taxon>
    </lineage>
</organism>
<evidence type="ECO:0000313" key="2">
    <source>
        <dbReference type="EMBL" id="KAA3674269.1"/>
    </source>
</evidence>
<dbReference type="InterPro" id="IPR011993">
    <property type="entry name" value="PH-like_dom_sf"/>
</dbReference>
<dbReference type="Pfam" id="PF02174">
    <property type="entry name" value="IRS"/>
    <property type="match status" value="1"/>
</dbReference>
<dbReference type="EMBL" id="QNGE01003264">
    <property type="protein sequence ID" value="KAA3674269.1"/>
    <property type="molecule type" value="Genomic_DNA"/>
</dbReference>
<feature type="domain" description="IRS-type PTB" evidence="1">
    <location>
        <begin position="211"/>
        <end position="284"/>
    </location>
</feature>
<reference evidence="2 3" key="1">
    <citation type="journal article" date="2019" name="Gigascience">
        <title>Whole-genome sequence of the oriental lung fluke Paragonimus westermani.</title>
        <authorList>
            <person name="Oey H."/>
            <person name="Zakrzewski M."/>
            <person name="Narain K."/>
            <person name="Devi K.R."/>
            <person name="Agatsuma T."/>
            <person name="Nawaratna S."/>
            <person name="Gobert G.N."/>
            <person name="Jones M.K."/>
            <person name="Ragan M.A."/>
            <person name="McManus D.P."/>
            <person name="Krause L."/>
        </authorList>
    </citation>
    <scope>NUCLEOTIDE SEQUENCE [LARGE SCALE GENOMIC DNA]</scope>
    <source>
        <strain evidence="2 3">IND2009</strain>
    </source>
</reference>
<dbReference type="InterPro" id="IPR002404">
    <property type="entry name" value="IRS_PTB"/>
</dbReference>
<feature type="non-terminal residue" evidence="2">
    <location>
        <position position="327"/>
    </location>
</feature>